<proteinExistence type="predicted"/>
<dbReference type="KEGG" id="cei:CEPID_10990"/>
<keyword evidence="3" id="KW-1185">Reference proteome</keyword>
<evidence type="ECO:0000256" key="1">
    <source>
        <dbReference type="SAM" id="Phobius"/>
    </source>
</evidence>
<dbReference type="RefSeq" id="WP_047240935.1">
    <property type="nucleotide sequence ID" value="NZ_CP011541.1"/>
</dbReference>
<evidence type="ECO:0000313" key="2">
    <source>
        <dbReference type="EMBL" id="AKK04027.1"/>
    </source>
</evidence>
<dbReference type="AlphaFoldDB" id="A0A0G3GYT8"/>
<sequence length="260" mass="28503">MFLNSLKAEWTKLSTTKGLWWNLVCYFVLVLGFLALNIYAYNDAQKNLVSEGLPKMPADTGMVGEMVAQGGGLILIIVAILAVTTEYGHKYAAMTFQAVPNRLGVALAKLLLMAVIAVVLSLIAIGLGVLGYRVFSGAEATANFNFSNDAFTRMLWVVPLYTVLLVLLAQAVAWIVRNSAGSIVIMLVWYMVLEIMVIPMLPKVGEKIHPYGPLSNLGAFFRDKDLTGTPWDTTGSLFYFLAWAVGLFVVGMVLLRRRDA</sequence>
<keyword evidence="1" id="KW-0812">Transmembrane</keyword>
<feature type="transmembrane region" description="Helical" evidence="1">
    <location>
        <begin position="110"/>
        <end position="135"/>
    </location>
</feature>
<protein>
    <submittedName>
        <fullName evidence="2">ABC-2 family transporter protein</fullName>
    </submittedName>
</protein>
<organism evidence="2 3">
    <name type="scientific">Corynebacterium epidermidicanis</name>
    <dbReference type="NCBI Taxonomy" id="1050174"/>
    <lineage>
        <taxon>Bacteria</taxon>
        <taxon>Bacillati</taxon>
        <taxon>Actinomycetota</taxon>
        <taxon>Actinomycetes</taxon>
        <taxon>Mycobacteriales</taxon>
        <taxon>Corynebacteriaceae</taxon>
        <taxon>Corynebacterium</taxon>
    </lineage>
</organism>
<gene>
    <name evidence="2" type="ORF">CEPID_10990</name>
</gene>
<dbReference type="Proteomes" id="UP000035368">
    <property type="component" value="Chromosome"/>
</dbReference>
<name>A0A0G3GYT8_9CORY</name>
<dbReference type="EMBL" id="CP011541">
    <property type="protein sequence ID" value="AKK04027.1"/>
    <property type="molecule type" value="Genomic_DNA"/>
</dbReference>
<feature type="transmembrane region" description="Helical" evidence="1">
    <location>
        <begin position="155"/>
        <end position="176"/>
    </location>
</feature>
<dbReference type="STRING" id="1050174.CEPID_10990"/>
<feature type="transmembrane region" description="Helical" evidence="1">
    <location>
        <begin position="237"/>
        <end position="255"/>
    </location>
</feature>
<evidence type="ECO:0000313" key="3">
    <source>
        <dbReference type="Proteomes" id="UP000035368"/>
    </source>
</evidence>
<dbReference type="OrthoDB" id="4420358at2"/>
<keyword evidence="1" id="KW-0472">Membrane</keyword>
<dbReference type="PATRIC" id="fig|1050174.4.peg.2215"/>
<feature type="transmembrane region" description="Helical" evidence="1">
    <location>
        <begin position="66"/>
        <end position="89"/>
    </location>
</feature>
<feature type="transmembrane region" description="Helical" evidence="1">
    <location>
        <begin position="20"/>
        <end position="41"/>
    </location>
</feature>
<reference evidence="2 3" key="1">
    <citation type="submission" date="2015-05" db="EMBL/GenBank/DDBJ databases">
        <title>Complete genome sequence of Corynebacterium epidermidicanis DSM 45586, isolated from the skin of a dog suffering from pruritus.</title>
        <authorList>
            <person name="Ruckert C."/>
            <person name="Albersmeier A."/>
            <person name="Winkler A."/>
            <person name="Tauch A."/>
        </authorList>
    </citation>
    <scope>NUCLEOTIDE SEQUENCE [LARGE SCALE GENOMIC DNA]</scope>
    <source>
        <strain evidence="2 3">DSM 45586</strain>
    </source>
</reference>
<keyword evidence="1" id="KW-1133">Transmembrane helix</keyword>
<feature type="transmembrane region" description="Helical" evidence="1">
    <location>
        <begin position="183"/>
        <end position="201"/>
    </location>
</feature>
<accession>A0A0G3GYT8</accession>